<evidence type="ECO:0000313" key="2">
    <source>
        <dbReference type="EMBL" id="KAL2736784.1"/>
    </source>
</evidence>
<keyword evidence="3" id="KW-1185">Reference proteome</keyword>
<feature type="compositionally biased region" description="Basic and acidic residues" evidence="1">
    <location>
        <begin position="80"/>
        <end position="89"/>
    </location>
</feature>
<protein>
    <submittedName>
        <fullName evidence="2">Uncharacterized protein</fullName>
    </submittedName>
</protein>
<evidence type="ECO:0000313" key="3">
    <source>
        <dbReference type="Proteomes" id="UP001607303"/>
    </source>
</evidence>
<comment type="caution">
    <text evidence="2">The sequence shown here is derived from an EMBL/GenBank/DDBJ whole genome shotgun (WGS) entry which is preliminary data.</text>
</comment>
<gene>
    <name evidence="2" type="ORF">V1477_013293</name>
</gene>
<name>A0ABD2BW10_VESMC</name>
<reference evidence="2 3" key="1">
    <citation type="journal article" date="2024" name="Ann. Entomol. Soc. Am.">
        <title>Genomic analyses of the southern and eastern yellowjacket wasps (Hymenoptera: Vespidae) reveal evolutionary signatures of social life.</title>
        <authorList>
            <person name="Catto M.A."/>
            <person name="Caine P.B."/>
            <person name="Orr S.E."/>
            <person name="Hunt B.G."/>
            <person name="Goodisman M.A.D."/>
        </authorList>
    </citation>
    <scope>NUCLEOTIDE SEQUENCE [LARGE SCALE GENOMIC DNA]</scope>
    <source>
        <strain evidence="2">232</strain>
        <tissue evidence="2">Head and thorax</tissue>
    </source>
</reference>
<organism evidence="2 3">
    <name type="scientific">Vespula maculifrons</name>
    <name type="common">Eastern yellow jacket</name>
    <name type="synonym">Wasp</name>
    <dbReference type="NCBI Taxonomy" id="7453"/>
    <lineage>
        <taxon>Eukaryota</taxon>
        <taxon>Metazoa</taxon>
        <taxon>Ecdysozoa</taxon>
        <taxon>Arthropoda</taxon>
        <taxon>Hexapoda</taxon>
        <taxon>Insecta</taxon>
        <taxon>Pterygota</taxon>
        <taxon>Neoptera</taxon>
        <taxon>Endopterygota</taxon>
        <taxon>Hymenoptera</taxon>
        <taxon>Apocrita</taxon>
        <taxon>Aculeata</taxon>
        <taxon>Vespoidea</taxon>
        <taxon>Vespidae</taxon>
        <taxon>Vespinae</taxon>
        <taxon>Vespula</taxon>
    </lineage>
</organism>
<sequence length="89" mass="10461">MFKEIKDLVNKLNPKKEIATNTGILILEVYPNRHKDKKACQGFIETIRDPHLKKNVALTISKNEKEHRISDVKKFSRTQESTRDKRMNL</sequence>
<dbReference type="Proteomes" id="UP001607303">
    <property type="component" value="Unassembled WGS sequence"/>
</dbReference>
<evidence type="ECO:0000256" key="1">
    <source>
        <dbReference type="SAM" id="MobiDB-lite"/>
    </source>
</evidence>
<accession>A0ABD2BW10</accession>
<proteinExistence type="predicted"/>
<dbReference type="AlphaFoldDB" id="A0ABD2BW10"/>
<dbReference type="EMBL" id="JAYRBN010000066">
    <property type="protein sequence ID" value="KAL2736784.1"/>
    <property type="molecule type" value="Genomic_DNA"/>
</dbReference>
<feature type="region of interest" description="Disordered" evidence="1">
    <location>
        <begin position="68"/>
        <end position="89"/>
    </location>
</feature>